<feature type="region of interest" description="Disordered" evidence="1">
    <location>
        <begin position="1"/>
        <end position="44"/>
    </location>
</feature>
<gene>
    <name evidence="3" type="ORF">SAMN05444695_10551</name>
</gene>
<accession>A0A1G8HS72</accession>
<dbReference type="InterPro" id="IPR050659">
    <property type="entry name" value="Peptidase_M24B"/>
</dbReference>
<dbReference type="InterPro" id="IPR036005">
    <property type="entry name" value="Creatinase/aminopeptidase-like"/>
</dbReference>
<dbReference type="InterPro" id="IPR000994">
    <property type="entry name" value="Pept_M24"/>
</dbReference>
<name>A0A1G8HS72_9NOCA</name>
<dbReference type="AlphaFoldDB" id="A0A1G8HS72"/>
<protein>
    <submittedName>
        <fullName evidence="3">Metallopeptidase family M24</fullName>
    </submittedName>
</protein>
<dbReference type="Gene3D" id="3.90.230.10">
    <property type="entry name" value="Creatinase/methionine aminopeptidase superfamily"/>
    <property type="match status" value="1"/>
</dbReference>
<sequence length="269" mass="30095">MRYPAKPSDAEFAPEADSPVRPGLALPWRTVSSDDTSRTASLRDAERTASLRDAETKAVHLFDEVVARGLLAPGRTESAVSDDIRDLSVELFGTRKYWHKRIVRAGVNTLEPYKSNPPDRVIGEDDIAFLDFGPIFEEWEADFGRTYVLGDDPAKIALRDALEPVWLEGRRFFESEPDVTGARLYDHVVRVAAERGLEFGAEIAGHLVGEFPHEKIRGDSVTNYITPGSDLPMRRTDGQGRPCHWILEIHLVDRGRGIGAFFEQLLDIP</sequence>
<evidence type="ECO:0000256" key="1">
    <source>
        <dbReference type="SAM" id="MobiDB-lite"/>
    </source>
</evidence>
<feature type="domain" description="Peptidase M24" evidence="2">
    <location>
        <begin position="51"/>
        <end position="219"/>
    </location>
</feature>
<dbReference type="Pfam" id="PF00557">
    <property type="entry name" value="Peptidase_M24"/>
    <property type="match status" value="1"/>
</dbReference>
<dbReference type="SUPFAM" id="SSF55920">
    <property type="entry name" value="Creatinase/aminopeptidase"/>
    <property type="match status" value="1"/>
</dbReference>
<dbReference type="Proteomes" id="UP000183263">
    <property type="component" value="Unassembled WGS sequence"/>
</dbReference>
<evidence type="ECO:0000259" key="2">
    <source>
        <dbReference type="Pfam" id="PF00557"/>
    </source>
</evidence>
<evidence type="ECO:0000313" key="3">
    <source>
        <dbReference type="EMBL" id="SDI09508.1"/>
    </source>
</evidence>
<dbReference type="PANTHER" id="PTHR46112:SF2">
    <property type="entry name" value="XAA-PRO AMINOPEPTIDASE P-RELATED"/>
    <property type="match status" value="1"/>
</dbReference>
<organism evidence="3 4">
    <name type="scientific">Rhodococcus triatomae</name>
    <dbReference type="NCBI Taxonomy" id="300028"/>
    <lineage>
        <taxon>Bacteria</taxon>
        <taxon>Bacillati</taxon>
        <taxon>Actinomycetota</taxon>
        <taxon>Actinomycetes</taxon>
        <taxon>Mycobacteriales</taxon>
        <taxon>Nocardiaceae</taxon>
        <taxon>Rhodococcus</taxon>
    </lineage>
</organism>
<reference evidence="3 4" key="1">
    <citation type="submission" date="2016-10" db="EMBL/GenBank/DDBJ databases">
        <authorList>
            <person name="de Groot N.N."/>
        </authorList>
    </citation>
    <scope>NUCLEOTIDE SEQUENCE [LARGE SCALE GENOMIC DNA]</scope>
    <source>
        <strain evidence="3 4">DSM 44892</strain>
    </source>
</reference>
<proteinExistence type="predicted"/>
<keyword evidence="4" id="KW-1185">Reference proteome</keyword>
<dbReference type="EMBL" id="FNDN01000005">
    <property type="protein sequence ID" value="SDI09508.1"/>
    <property type="molecule type" value="Genomic_DNA"/>
</dbReference>
<evidence type="ECO:0000313" key="4">
    <source>
        <dbReference type="Proteomes" id="UP000183263"/>
    </source>
</evidence>
<feature type="compositionally biased region" description="Basic and acidic residues" evidence="1">
    <location>
        <begin position="35"/>
        <end position="44"/>
    </location>
</feature>
<dbReference type="PANTHER" id="PTHR46112">
    <property type="entry name" value="AMINOPEPTIDASE"/>
    <property type="match status" value="1"/>
</dbReference>